<comment type="caution">
    <text evidence="10">The sequence shown here is derived from an EMBL/GenBank/DDBJ whole genome shotgun (WGS) entry which is preliminary data.</text>
</comment>
<dbReference type="PRINTS" id="PR00812">
    <property type="entry name" value="BCTERIALGSPF"/>
</dbReference>
<keyword evidence="3" id="KW-1003">Cell membrane</keyword>
<dbReference type="GO" id="GO:0005886">
    <property type="term" value="C:plasma membrane"/>
    <property type="evidence" value="ECO:0007669"/>
    <property type="project" value="UniProtKB-SubCell"/>
</dbReference>
<dbReference type="OrthoDB" id="9805682at2"/>
<dbReference type="PANTHER" id="PTHR30012:SF0">
    <property type="entry name" value="TYPE II SECRETION SYSTEM PROTEIN F-RELATED"/>
    <property type="match status" value="1"/>
</dbReference>
<reference evidence="10 11" key="1">
    <citation type="submission" date="2019-03" db="EMBL/GenBank/DDBJ databases">
        <title>Genomic Encyclopedia of Type Strains, Phase IV (KMG-IV): sequencing the most valuable type-strain genomes for metagenomic binning, comparative biology and taxonomic classification.</title>
        <authorList>
            <person name="Goeker M."/>
        </authorList>
    </citation>
    <scope>NUCLEOTIDE SEQUENCE [LARGE SCALE GENOMIC DNA]</scope>
    <source>
        <strain evidence="10 11">DSM 24176</strain>
    </source>
</reference>
<dbReference type="Gene3D" id="1.20.81.30">
    <property type="entry name" value="Type II secretion system (T2SS), domain F"/>
    <property type="match status" value="2"/>
</dbReference>
<dbReference type="InterPro" id="IPR042094">
    <property type="entry name" value="T2SS_GspF_sf"/>
</dbReference>
<evidence type="ECO:0000313" key="11">
    <source>
        <dbReference type="Proteomes" id="UP000294545"/>
    </source>
</evidence>
<keyword evidence="7 8" id="KW-0472">Membrane</keyword>
<keyword evidence="5 8" id="KW-0812">Transmembrane</keyword>
<protein>
    <submittedName>
        <fullName evidence="10">Type IV pilus assembly protein PilC</fullName>
    </submittedName>
</protein>
<evidence type="ECO:0000256" key="3">
    <source>
        <dbReference type="ARBA" id="ARBA00022475"/>
    </source>
</evidence>
<feature type="domain" description="Type II secretion system protein GspF" evidence="9">
    <location>
        <begin position="271"/>
        <end position="392"/>
    </location>
</feature>
<evidence type="ECO:0000256" key="8">
    <source>
        <dbReference type="SAM" id="Phobius"/>
    </source>
</evidence>
<feature type="domain" description="Type II secretion system protein GspF" evidence="9">
    <location>
        <begin position="68"/>
        <end position="191"/>
    </location>
</feature>
<evidence type="ECO:0000256" key="2">
    <source>
        <dbReference type="ARBA" id="ARBA00005745"/>
    </source>
</evidence>
<feature type="transmembrane region" description="Helical" evidence="8">
    <location>
        <begin position="374"/>
        <end position="395"/>
    </location>
</feature>
<evidence type="ECO:0000256" key="7">
    <source>
        <dbReference type="ARBA" id="ARBA00023136"/>
    </source>
</evidence>
<name>A0A4R1N5U8_9FIRM</name>
<dbReference type="PANTHER" id="PTHR30012">
    <property type="entry name" value="GENERAL SECRETION PATHWAY PROTEIN"/>
    <property type="match status" value="1"/>
</dbReference>
<evidence type="ECO:0000313" key="10">
    <source>
        <dbReference type="EMBL" id="TCK98379.1"/>
    </source>
</evidence>
<evidence type="ECO:0000259" key="9">
    <source>
        <dbReference type="Pfam" id="PF00482"/>
    </source>
</evidence>
<evidence type="ECO:0000256" key="1">
    <source>
        <dbReference type="ARBA" id="ARBA00004429"/>
    </source>
</evidence>
<feature type="transmembrane region" description="Helical" evidence="8">
    <location>
        <begin position="220"/>
        <end position="239"/>
    </location>
</feature>
<keyword evidence="4" id="KW-0997">Cell inner membrane</keyword>
<gene>
    <name evidence="10" type="ORF">EDC19_0799</name>
</gene>
<dbReference type="Proteomes" id="UP000294545">
    <property type="component" value="Unassembled WGS sequence"/>
</dbReference>
<keyword evidence="6 8" id="KW-1133">Transmembrane helix</keyword>
<dbReference type="InterPro" id="IPR003004">
    <property type="entry name" value="GspF/PilC"/>
</dbReference>
<dbReference type="Pfam" id="PF00482">
    <property type="entry name" value="T2SSF"/>
    <property type="match status" value="2"/>
</dbReference>
<evidence type="ECO:0000256" key="6">
    <source>
        <dbReference type="ARBA" id="ARBA00022989"/>
    </source>
</evidence>
<dbReference type="FunFam" id="1.20.81.30:FF:000001">
    <property type="entry name" value="Type II secretion system protein F"/>
    <property type="match status" value="2"/>
</dbReference>
<keyword evidence="11" id="KW-1185">Reference proteome</keyword>
<feature type="transmembrane region" description="Helical" evidence="8">
    <location>
        <begin position="168"/>
        <end position="194"/>
    </location>
</feature>
<comment type="subcellular location">
    <subcellularLocation>
        <location evidence="1">Cell inner membrane</location>
        <topology evidence="1">Multi-pass membrane protein</topology>
    </subcellularLocation>
</comment>
<organism evidence="10 11">
    <name type="scientific">Natranaerovirga hydrolytica</name>
    <dbReference type="NCBI Taxonomy" id="680378"/>
    <lineage>
        <taxon>Bacteria</taxon>
        <taxon>Bacillati</taxon>
        <taxon>Bacillota</taxon>
        <taxon>Clostridia</taxon>
        <taxon>Lachnospirales</taxon>
        <taxon>Natranaerovirgaceae</taxon>
        <taxon>Natranaerovirga</taxon>
    </lineage>
</organism>
<dbReference type="EMBL" id="SMGQ01000011">
    <property type="protein sequence ID" value="TCK98379.1"/>
    <property type="molecule type" value="Genomic_DNA"/>
</dbReference>
<evidence type="ECO:0000256" key="4">
    <source>
        <dbReference type="ARBA" id="ARBA00022519"/>
    </source>
</evidence>
<evidence type="ECO:0000256" key="5">
    <source>
        <dbReference type="ARBA" id="ARBA00022692"/>
    </source>
</evidence>
<dbReference type="InterPro" id="IPR018076">
    <property type="entry name" value="T2SS_GspF_dom"/>
</dbReference>
<dbReference type="AlphaFoldDB" id="A0A4R1N5U8"/>
<sequence>MAIFSYKAFNNKGKEKVGTIEANNKTSAMFILKENGFIPITIEKKGAFSKGLDITFGTLVKSKDLAIFCRQMVGILNAGVTVLSALELMQDQTENKYLKKAMSEVYESVESGESLAKSLANHPKIFPPILINMIEAGELSGSLDVSFNRMAVHFEKEEKLRRTVKKAITYPIIVLIVAALVITILITFVIPSFVEMFEGMGMELPLTTQLLIAFSDFIKTRWYIIIGLIIGLVVFIKSFSKTDKGKSIFGRIKLKMPLFGKLNTKVATSRFSRTLSTLLASGISIMDALAIVSKVIENTLLEKHLLDIKEQVSRGINVSEPMKKEGLFPPLLVHMVRIGEDTGSLEEVMNNVADIYDEEVETTVAQLTTILEPLIIVVLAVVIGAIVISVLQPMFSMYDGIGSM</sequence>
<comment type="similarity">
    <text evidence="2">Belongs to the GSP F family.</text>
</comment>
<accession>A0A4R1N5U8</accession>
<dbReference type="RefSeq" id="WP_132280840.1">
    <property type="nucleotide sequence ID" value="NZ_SMGQ01000011.1"/>
</dbReference>
<proteinExistence type="inferred from homology"/>